<dbReference type="AlphaFoldDB" id="A0A9N8MI17"/>
<dbReference type="NCBIfam" id="TIGR04122">
    <property type="entry name" value="Xnuc_lig_assoc"/>
    <property type="match status" value="1"/>
</dbReference>
<evidence type="ECO:0000313" key="2">
    <source>
        <dbReference type="Proteomes" id="UP000662618"/>
    </source>
</evidence>
<comment type="caution">
    <text evidence="1">The sequence shown here is derived from an EMBL/GenBank/DDBJ whole genome shotgun (WGS) entry which is preliminary data.</text>
</comment>
<evidence type="ECO:0008006" key="3">
    <source>
        <dbReference type="Google" id="ProtNLM"/>
    </source>
</evidence>
<reference evidence="1" key="1">
    <citation type="submission" date="2020-12" db="EMBL/GenBank/DDBJ databases">
        <authorList>
            <person name="Rodrigo-Torres L."/>
            <person name="Arahal R. D."/>
            <person name="Lucena T."/>
        </authorList>
    </citation>
    <scope>NUCLEOTIDE SEQUENCE</scope>
    <source>
        <strain evidence="1">CECT 9390</strain>
    </source>
</reference>
<dbReference type="InterPro" id="IPR036866">
    <property type="entry name" value="RibonucZ/Hydroxyglut_hydro"/>
</dbReference>
<accession>A0A9N8MI17</accession>
<sequence>MWNLVRFLNITNTLIITLLKLITFTNKGIYCPQGKFYIDPWRPVDLAVITHGHADHARWGMKRYLCHHFTKPILHQRISPDIECQTLQYGEVLDINGVKLSMHPAGHIIGSAQIRLEYKGYVSVISGDYKVQDDGLSTPFELVRCNEFVTESTFGLPIYNWLEVPDLNKRLQNWVLRNQENQKTSVFIGYSLGKAQRIMKAVEGMGKIHVHYSIGKLNKAFEEVGIVLPDYEVPDFRESIKHVAGDIVIVPPALVDSNVIKKIPDAATAICSGWMQVRGARRWRSMDAGFPMSDHADWSGLLQAVKATEAEIVHVTHGQTEVFSKYLNELGIKSDVVETLYGNDDEEVTEKEETKDTEV</sequence>
<keyword evidence="2" id="KW-1185">Reference proteome</keyword>
<proteinExistence type="predicted"/>
<dbReference type="Gene3D" id="3.60.15.10">
    <property type="entry name" value="Ribonuclease Z/Hydroxyacylglutathione hydrolase-like"/>
    <property type="match status" value="1"/>
</dbReference>
<dbReference type="InterPro" id="IPR050698">
    <property type="entry name" value="MBL"/>
</dbReference>
<protein>
    <recommendedName>
        <fullName evidence="3">mRNA 3-end processing factor</fullName>
    </recommendedName>
</protein>
<dbReference type="PANTHER" id="PTHR11203">
    <property type="entry name" value="CLEAVAGE AND POLYADENYLATION SPECIFICITY FACTOR FAMILY MEMBER"/>
    <property type="match status" value="1"/>
</dbReference>
<evidence type="ECO:0000313" key="1">
    <source>
        <dbReference type="EMBL" id="CAD7814944.1"/>
    </source>
</evidence>
<gene>
    <name evidence="1" type="ORF">CHRY9390_02890</name>
</gene>
<dbReference type="EMBL" id="CAJIMS010000001">
    <property type="protein sequence ID" value="CAD7814944.1"/>
    <property type="molecule type" value="Genomic_DNA"/>
</dbReference>
<dbReference type="Proteomes" id="UP000662618">
    <property type="component" value="Unassembled WGS sequence"/>
</dbReference>
<organism evidence="1 2">
    <name type="scientific">Chryseobacterium aquaeductus</name>
    <dbReference type="NCBI Taxonomy" id="2675056"/>
    <lineage>
        <taxon>Bacteria</taxon>
        <taxon>Pseudomonadati</taxon>
        <taxon>Bacteroidota</taxon>
        <taxon>Flavobacteriia</taxon>
        <taxon>Flavobacteriales</taxon>
        <taxon>Weeksellaceae</taxon>
        <taxon>Chryseobacterium group</taxon>
        <taxon>Chryseobacterium</taxon>
    </lineage>
</organism>
<dbReference type="InterPro" id="IPR026360">
    <property type="entry name" value="Xnuc_lig_assoc"/>
</dbReference>
<name>A0A9N8MI17_9FLAO</name>
<dbReference type="SUPFAM" id="SSF56281">
    <property type="entry name" value="Metallo-hydrolase/oxidoreductase"/>
    <property type="match status" value="1"/>
</dbReference>
<dbReference type="PANTHER" id="PTHR11203:SF49">
    <property type="entry name" value="BLL1145 PROTEIN"/>
    <property type="match status" value="1"/>
</dbReference>
<dbReference type="GO" id="GO:0004521">
    <property type="term" value="F:RNA endonuclease activity"/>
    <property type="evidence" value="ECO:0007669"/>
    <property type="project" value="TreeGrafter"/>
</dbReference>